<organism evidence="2 3">
    <name type="scientific">Fundicoccus ignavus</name>
    <dbReference type="NCBI Taxonomy" id="2664442"/>
    <lineage>
        <taxon>Bacteria</taxon>
        <taxon>Bacillati</taxon>
        <taxon>Bacillota</taxon>
        <taxon>Bacilli</taxon>
        <taxon>Lactobacillales</taxon>
        <taxon>Aerococcaceae</taxon>
        <taxon>Fundicoccus</taxon>
    </lineage>
</organism>
<keyword evidence="3" id="KW-1185">Reference proteome</keyword>
<gene>
    <name evidence="2" type="ORF">GIY09_08675</name>
</gene>
<sequence length="103" mass="11639">MLSIYLFFKFNTAAPLGQRSEKWIPWFEGAFIGLIGLVIMNFAIVIEQVRLDFRPLLLAITFKYIGRKASIIGLVIITLGRFTYGLYGTSIVNLAFAIYVIIS</sequence>
<evidence type="ECO:0000313" key="2">
    <source>
        <dbReference type="EMBL" id="MRI85939.1"/>
    </source>
</evidence>
<dbReference type="RefSeq" id="WP_153863770.1">
    <property type="nucleotide sequence ID" value="NZ_WJQS01000007.1"/>
</dbReference>
<keyword evidence="1" id="KW-1133">Transmembrane helix</keyword>
<dbReference type="EMBL" id="WJQS01000007">
    <property type="protein sequence ID" value="MRI85939.1"/>
    <property type="molecule type" value="Genomic_DNA"/>
</dbReference>
<keyword evidence="1" id="KW-0812">Transmembrane</keyword>
<feature type="transmembrane region" description="Helical" evidence="1">
    <location>
        <begin position="84"/>
        <end position="102"/>
    </location>
</feature>
<proteinExistence type="predicted"/>
<name>A0A6I2GKZ3_9LACT</name>
<evidence type="ECO:0000256" key="1">
    <source>
        <dbReference type="SAM" id="Phobius"/>
    </source>
</evidence>
<accession>A0A6I2GKZ3</accession>
<comment type="caution">
    <text evidence="2">The sequence shown here is derived from an EMBL/GenBank/DDBJ whole genome shotgun (WGS) entry which is preliminary data.</text>
</comment>
<dbReference type="AlphaFoldDB" id="A0A6I2GKZ3"/>
<protein>
    <submittedName>
        <fullName evidence="2">Uncharacterized protein</fullName>
    </submittedName>
</protein>
<reference evidence="2 3" key="1">
    <citation type="submission" date="2019-11" db="EMBL/GenBank/DDBJ databases">
        <title>Characterisation of Fundicoccus ignavus gen. nov. sp. nov., a novel genus of the family Aerococcaceae isolated from bulk tank milk.</title>
        <authorList>
            <person name="Siebert A."/>
            <person name="Huptas C."/>
            <person name="Wenning M."/>
            <person name="Scherer S."/>
            <person name="Doll E.V."/>
        </authorList>
    </citation>
    <scope>NUCLEOTIDE SEQUENCE [LARGE SCALE GENOMIC DNA]</scope>
    <source>
        <strain evidence="2 3">WS4759</strain>
    </source>
</reference>
<dbReference type="Proteomes" id="UP000430975">
    <property type="component" value="Unassembled WGS sequence"/>
</dbReference>
<evidence type="ECO:0000313" key="3">
    <source>
        <dbReference type="Proteomes" id="UP000430975"/>
    </source>
</evidence>
<keyword evidence="1" id="KW-0472">Membrane</keyword>
<feature type="transmembrane region" description="Helical" evidence="1">
    <location>
        <begin position="23"/>
        <end position="44"/>
    </location>
</feature>